<keyword evidence="4" id="KW-0812">Transmembrane</keyword>
<dbReference type="OrthoDB" id="9778566at2"/>
<proteinExistence type="predicted"/>
<dbReference type="SUPFAM" id="SSF55890">
    <property type="entry name" value="Sporulation response regulatory protein Spo0B"/>
    <property type="match status" value="1"/>
</dbReference>
<dbReference type="Pfam" id="PF14501">
    <property type="entry name" value="HATPase_c_5"/>
    <property type="match status" value="1"/>
</dbReference>
<dbReference type="Gene3D" id="1.10.287.130">
    <property type="match status" value="1"/>
</dbReference>
<evidence type="ECO:0000256" key="2">
    <source>
        <dbReference type="ARBA" id="ARBA00022679"/>
    </source>
</evidence>
<dbReference type="PANTHER" id="PTHR40448">
    <property type="entry name" value="TWO-COMPONENT SENSOR HISTIDINE KINASE"/>
    <property type="match status" value="1"/>
</dbReference>
<feature type="transmembrane region" description="Helical" evidence="4">
    <location>
        <begin position="40"/>
        <end position="59"/>
    </location>
</feature>
<accession>A0A0M6WRH2</accession>
<dbReference type="AlphaFoldDB" id="A0A0M6WRH2"/>
<dbReference type="GO" id="GO:0000155">
    <property type="term" value="F:phosphorelay sensor kinase activity"/>
    <property type="evidence" value="ECO:0007669"/>
    <property type="project" value="InterPro"/>
</dbReference>
<evidence type="ECO:0000313" key="7">
    <source>
        <dbReference type="EMBL" id="CRL39617.1"/>
    </source>
</evidence>
<keyword evidence="3" id="KW-0418">Kinase</keyword>
<dbReference type="STRING" id="301302.ERS852420_00815"/>
<keyword evidence="1" id="KW-0597">Phosphoprotein</keyword>
<reference evidence="8" key="1">
    <citation type="submission" date="2015-05" db="EMBL/GenBank/DDBJ databases">
        <authorList>
            <consortium name="Pathogen Informatics"/>
        </authorList>
    </citation>
    <scope>NUCLEOTIDE SEQUENCE [LARGE SCALE GENOMIC DNA]</scope>
    <source>
        <strain evidence="8">M72</strain>
    </source>
</reference>
<keyword evidence="4" id="KW-1133">Transmembrane helix</keyword>
<feature type="transmembrane region" description="Helical" evidence="4">
    <location>
        <begin position="65"/>
        <end position="82"/>
    </location>
</feature>
<evidence type="ECO:0000256" key="3">
    <source>
        <dbReference type="ARBA" id="ARBA00022777"/>
    </source>
</evidence>
<dbReference type="CDD" id="cd16935">
    <property type="entry name" value="HATPase_AgrC-ComD-like"/>
    <property type="match status" value="1"/>
</dbReference>
<sequence>MSLVEKCWMVTSKISVIALLMITGIYFGKFVCPYIKKKKGAVAVSIVYITIMLVLYMIPPQIDNFSAYLIGVIAAFLVMYVEDRRNIYQKIFLAITFFSIRWLTVAMAARLDDLVTKALVFRNMSAEKVWLQYGLYVGTRVLDIVLCIAFIAVAIGLINKAYIYKKDEMSVKEMVMLIIPSLVGVTGYGILQYYLMIYERDTGKNLIDTYGFYGALSFLHYLISIVAILVVIVMFQNWKEMQEEQRGQELVLNQISDMKKHIEEVEKLYRDIRSMRHDMGNHIQTLEHLVAHNNMDDATEYLEHLKNEWDEVSPEIKTGSPVIDVILMEKLREAKERQIRFLSDFHYPQNTKLNAFDLSVIMNNALNNCMENVSGDDPYISISSFRKNSIFMITIKNSFGGQLNFGDSDLPETTKSGREHGMGLNNIRRVARMYMGDISLEQGNEEVILSIMMQVE</sequence>
<dbReference type="Proteomes" id="UP000049979">
    <property type="component" value="Unassembled WGS sequence"/>
</dbReference>
<evidence type="ECO:0000313" key="8">
    <source>
        <dbReference type="Proteomes" id="UP000049979"/>
    </source>
</evidence>
<protein>
    <recommendedName>
        <fullName evidence="9">Sensor histidine kinase NatK C-terminal domain-containing protein</fullName>
    </recommendedName>
</protein>
<dbReference type="GO" id="GO:0042802">
    <property type="term" value="F:identical protein binding"/>
    <property type="evidence" value="ECO:0007669"/>
    <property type="project" value="TreeGrafter"/>
</dbReference>
<feature type="domain" description="SpoOB alpha-helical" evidence="6">
    <location>
        <begin position="259"/>
        <end position="311"/>
    </location>
</feature>
<feature type="transmembrane region" description="Helical" evidence="4">
    <location>
        <begin position="141"/>
        <end position="162"/>
    </location>
</feature>
<feature type="domain" description="Sensor histidine kinase NatK-like C-terminal" evidence="5">
    <location>
        <begin position="353"/>
        <end position="454"/>
    </location>
</feature>
<dbReference type="EMBL" id="CVRR01000026">
    <property type="protein sequence ID" value="CRL39617.1"/>
    <property type="molecule type" value="Genomic_DNA"/>
</dbReference>
<feature type="transmembrane region" description="Helical" evidence="4">
    <location>
        <begin position="12"/>
        <end position="28"/>
    </location>
</feature>
<evidence type="ECO:0000259" key="6">
    <source>
        <dbReference type="Pfam" id="PF14689"/>
    </source>
</evidence>
<dbReference type="InterPro" id="IPR016120">
    <property type="entry name" value="Sig_transdc_His_kin_SpoOB"/>
</dbReference>
<dbReference type="InterPro" id="IPR036890">
    <property type="entry name" value="HATPase_C_sf"/>
</dbReference>
<dbReference type="SUPFAM" id="SSF55874">
    <property type="entry name" value="ATPase domain of HSP90 chaperone/DNA topoisomerase II/histidine kinase"/>
    <property type="match status" value="1"/>
</dbReference>
<evidence type="ECO:0000259" key="5">
    <source>
        <dbReference type="Pfam" id="PF14501"/>
    </source>
</evidence>
<name>A0A0M6WRH2_9FIRM</name>
<evidence type="ECO:0008006" key="9">
    <source>
        <dbReference type="Google" id="ProtNLM"/>
    </source>
</evidence>
<feature type="transmembrane region" description="Helical" evidence="4">
    <location>
        <begin position="174"/>
        <end position="195"/>
    </location>
</feature>
<gene>
    <name evidence="7" type="ORF">M72_30151</name>
</gene>
<keyword evidence="8" id="KW-1185">Reference proteome</keyword>
<feature type="transmembrane region" description="Helical" evidence="4">
    <location>
        <begin position="215"/>
        <end position="235"/>
    </location>
</feature>
<organism evidence="7 8">
    <name type="scientific">Roseburia faecis</name>
    <dbReference type="NCBI Taxonomy" id="301302"/>
    <lineage>
        <taxon>Bacteria</taxon>
        <taxon>Bacillati</taxon>
        <taxon>Bacillota</taxon>
        <taxon>Clostridia</taxon>
        <taxon>Lachnospirales</taxon>
        <taxon>Lachnospiraceae</taxon>
        <taxon>Roseburia</taxon>
    </lineage>
</organism>
<feature type="transmembrane region" description="Helical" evidence="4">
    <location>
        <begin position="91"/>
        <end position="111"/>
    </location>
</feature>
<keyword evidence="4" id="KW-0472">Membrane</keyword>
<evidence type="ECO:0000256" key="4">
    <source>
        <dbReference type="SAM" id="Phobius"/>
    </source>
</evidence>
<keyword evidence="2" id="KW-0808">Transferase</keyword>
<dbReference type="InterPro" id="IPR032834">
    <property type="entry name" value="NatK-like_C"/>
</dbReference>
<dbReference type="Pfam" id="PF14689">
    <property type="entry name" value="SPOB_a"/>
    <property type="match status" value="1"/>
</dbReference>
<evidence type="ECO:0000256" key="1">
    <source>
        <dbReference type="ARBA" id="ARBA00022553"/>
    </source>
</evidence>
<dbReference type="PANTHER" id="PTHR40448:SF1">
    <property type="entry name" value="TWO-COMPONENT SENSOR HISTIDINE KINASE"/>
    <property type="match status" value="1"/>
</dbReference>
<dbReference type="Gene3D" id="3.30.565.10">
    <property type="entry name" value="Histidine kinase-like ATPase, C-terminal domain"/>
    <property type="match status" value="1"/>
</dbReference>
<dbReference type="RefSeq" id="WP_055068079.1">
    <property type="nucleotide sequence ID" value="NZ_CP173697.1"/>
</dbReference>
<dbReference type="InterPro" id="IPR039506">
    <property type="entry name" value="SPOB_a"/>
</dbReference>